<feature type="compositionally biased region" description="Basic residues" evidence="6">
    <location>
        <begin position="53"/>
        <end position="62"/>
    </location>
</feature>
<evidence type="ECO:0000256" key="4">
    <source>
        <dbReference type="ARBA" id="ARBA00022989"/>
    </source>
</evidence>
<dbReference type="EMBL" id="DSBW01000147">
    <property type="protein sequence ID" value="HED31358.1"/>
    <property type="molecule type" value="Genomic_DNA"/>
</dbReference>
<evidence type="ECO:0000256" key="2">
    <source>
        <dbReference type="ARBA" id="ARBA00022475"/>
    </source>
</evidence>
<protein>
    <submittedName>
        <fullName evidence="8">Sodium pump decarboxylase subunit gamma</fullName>
    </submittedName>
</protein>
<sequence>MISDGLILLVVGMVAVFLFLLLLNVLISSMSFAFKDHALREQQQLLAAEEEKRRKKSAKKNRSAAPPAEDTGRLTAVISAAIHAHTNR</sequence>
<dbReference type="Proteomes" id="UP000886335">
    <property type="component" value="Unassembled WGS sequence"/>
</dbReference>
<evidence type="ECO:0000256" key="3">
    <source>
        <dbReference type="ARBA" id="ARBA00022692"/>
    </source>
</evidence>
<dbReference type="GO" id="GO:0015081">
    <property type="term" value="F:sodium ion transmembrane transporter activity"/>
    <property type="evidence" value="ECO:0007669"/>
    <property type="project" value="InterPro"/>
</dbReference>
<keyword evidence="2" id="KW-1003">Cell membrane</keyword>
<accession>A0A831WP98</accession>
<comment type="subcellular location">
    <subcellularLocation>
        <location evidence="1">Cell membrane</location>
    </subcellularLocation>
</comment>
<dbReference type="InterPro" id="IPR005899">
    <property type="entry name" value="Na_pump_deCOase"/>
</dbReference>
<reference evidence="8" key="1">
    <citation type="journal article" date="2020" name="mSystems">
        <title>Genome- and Community-Level Interaction Insights into Carbon Utilization and Element Cycling Functions of Hydrothermarchaeota in Hydrothermal Sediment.</title>
        <authorList>
            <person name="Zhou Z."/>
            <person name="Liu Y."/>
            <person name="Xu W."/>
            <person name="Pan J."/>
            <person name="Luo Z.H."/>
            <person name="Li M."/>
        </authorList>
    </citation>
    <scope>NUCLEOTIDE SEQUENCE [LARGE SCALE GENOMIC DNA]</scope>
    <source>
        <strain evidence="8">SpSt-1181</strain>
    </source>
</reference>
<gene>
    <name evidence="8" type="ORF">ENN50_06715</name>
</gene>
<dbReference type="NCBIfam" id="TIGR01195">
    <property type="entry name" value="oadG_fam"/>
    <property type="match status" value="1"/>
</dbReference>
<keyword evidence="4 7" id="KW-1133">Transmembrane helix</keyword>
<dbReference type="GO" id="GO:0036376">
    <property type="term" value="P:sodium ion export across plasma membrane"/>
    <property type="evidence" value="ECO:0007669"/>
    <property type="project" value="InterPro"/>
</dbReference>
<feature type="transmembrane region" description="Helical" evidence="7">
    <location>
        <begin position="6"/>
        <end position="27"/>
    </location>
</feature>
<comment type="caution">
    <text evidence="8">The sequence shown here is derived from an EMBL/GenBank/DDBJ whole genome shotgun (WGS) entry which is preliminary data.</text>
</comment>
<dbReference type="AlphaFoldDB" id="A0A831WP98"/>
<evidence type="ECO:0000256" key="1">
    <source>
        <dbReference type="ARBA" id="ARBA00004236"/>
    </source>
</evidence>
<keyword evidence="5 7" id="KW-0472">Membrane</keyword>
<proteinExistence type="predicted"/>
<organism evidence="8">
    <name type="scientific">Prosthecochloris aestuarii</name>
    <dbReference type="NCBI Taxonomy" id="1102"/>
    <lineage>
        <taxon>Bacteria</taxon>
        <taxon>Pseudomonadati</taxon>
        <taxon>Chlorobiota</taxon>
        <taxon>Chlorobiia</taxon>
        <taxon>Chlorobiales</taxon>
        <taxon>Chlorobiaceae</taxon>
        <taxon>Prosthecochloris</taxon>
    </lineage>
</organism>
<evidence type="ECO:0000256" key="7">
    <source>
        <dbReference type="SAM" id="Phobius"/>
    </source>
</evidence>
<dbReference type="Pfam" id="PF04277">
    <property type="entry name" value="OAD_gamma"/>
    <property type="match status" value="1"/>
</dbReference>
<evidence type="ECO:0000256" key="6">
    <source>
        <dbReference type="SAM" id="MobiDB-lite"/>
    </source>
</evidence>
<evidence type="ECO:0000256" key="5">
    <source>
        <dbReference type="ARBA" id="ARBA00023136"/>
    </source>
</evidence>
<dbReference type="GO" id="GO:0005886">
    <property type="term" value="C:plasma membrane"/>
    <property type="evidence" value="ECO:0007669"/>
    <property type="project" value="UniProtKB-SubCell"/>
</dbReference>
<name>A0A831WP98_PROAE</name>
<evidence type="ECO:0000313" key="8">
    <source>
        <dbReference type="EMBL" id="HED31358.1"/>
    </source>
</evidence>
<feature type="region of interest" description="Disordered" evidence="6">
    <location>
        <begin position="49"/>
        <end position="74"/>
    </location>
</feature>
<keyword evidence="3 7" id="KW-0812">Transmembrane</keyword>